<dbReference type="GO" id="GO:0006260">
    <property type="term" value="P:DNA replication"/>
    <property type="evidence" value="ECO:0007669"/>
    <property type="project" value="UniProtKB-KW"/>
</dbReference>
<comment type="subunit">
    <text evidence="2">Homodimer.</text>
</comment>
<evidence type="ECO:0000256" key="10">
    <source>
        <dbReference type="SAM" id="MobiDB-lite"/>
    </source>
</evidence>
<keyword evidence="5" id="KW-0946">Virion</keyword>
<evidence type="ECO:0000256" key="3">
    <source>
        <dbReference type="ARBA" id="ARBA00016145"/>
    </source>
</evidence>
<dbReference type="Gene3D" id="4.10.520.10">
    <property type="entry name" value="IHF-like DNA-binding proteins"/>
    <property type="match status" value="1"/>
</dbReference>
<name>A0A5J4SQE7_9ZZZZ</name>
<gene>
    <name evidence="12" type="ORF">EZS27_004412</name>
</gene>
<dbReference type="GO" id="GO:0005829">
    <property type="term" value="C:cytosol"/>
    <property type="evidence" value="ECO:0007669"/>
    <property type="project" value="TreeGrafter"/>
</dbReference>
<evidence type="ECO:0000259" key="11">
    <source>
        <dbReference type="Pfam" id="PF18291"/>
    </source>
</evidence>
<evidence type="ECO:0000256" key="7">
    <source>
        <dbReference type="ARBA" id="ARBA00033120"/>
    </source>
</evidence>
<dbReference type="SUPFAM" id="SSF47729">
    <property type="entry name" value="IHF-like DNA-binding proteins"/>
    <property type="match status" value="1"/>
</dbReference>
<feature type="region of interest" description="Disordered" evidence="10">
    <location>
        <begin position="145"/>
        <end position="173"/>
    </location>
</feature>
<comment type="subcellular location">
    <subcellularLocation>
        <location evidence="1">Virion</location>
    </subcellularLocation>
</comment>
<evidence type="ECO:0000313" key="12">
    <source>
        <dbReference type="EMBL" id="KAA6348138.1"/>
    </source>
</evidence>
<reference evidence="12" key="1">
    <citation type="submission" date="2019-03" db="EMBL/GenBank/DDBJ databases">
        <title>Single cell metagenomics reveals metabolic interactions within the superorganism composed of flagellate Streblomastix strix and complex community of Bacteroidetes bacteria on its surface.</title>
        <authorList>
            <person name="Treitli S.C."/>
            <person name="Kolisko M."/>
            <person name="Husnik F."/>
            <person name="Keeling P."/>
            <person name="Hampl V."/>
        </authorList>
    </citation>
    <scope>NUCLEOTIDE SEQUENCE</scope>
    <source>
        <strain evidence="12">STM</strain>
    </source>
</reference>
<organism evidence="12">
    <name type="scientific">termite gut metagenome</name>
    <dbReference type="NCBI Taxonomy" id="433724"/>
    <lineage>
        <taxon>unclassified sequences</taxon>
        <taxon>metagenomes</taxon>
        <taxon>organismal metagenomes</taxon>
    </lineage>
</organism>
<feature type="domain" description="HU" evidence="11">
    <location>
        <begin position="1"/>
        <end position="118"/>
    </location>
</feature>
<dbReference type="PANTHER" id="PTHR33175:SF13">
    <property type="entry name" value="HISTONE-LIKE PROTEIN"/>
    <property type="match status" value="1"/>
</dbReference>
<evidence type="ECO:0000256" key="2">
    <source>
        <dbReference type="ARBA" id="ARBA00011738"/>
    </source>
</evidence>
<dbReference type="InterPro" id="IPR010992">
    <property type="entry name" value="IHF-like_DNA-bd_dom_sf"/>
</dbReference>
<evidence type="ECO:0000256" key="1">
    <source>
        <dbReference type="ARBA" id="ARBA00004328"/>
    </source>
</evidence>
<comment type="caution">
    <text evidence="12">The sequence shown here is derived from an EMBL/GenBank/DDBJ whole genome shotgun (WGS) entry which is preliminary data.</text>
</comment>
<accession>A0A5J4SQE7</accession>
<dbReference type="GO" id="GO:0003677">
    <property type="term" value="F:DNA binding"/>
    <property type="evidence" value="ECO:0007669"/>
    <property type="project" value="InterPro"/>
</dbReference>
<dbReference type="Pfam" id="PF18291">
    <property type="entry name" value="HU-HIG"/>
    <property type="match status" value="1"/>
</dbReference>
<evidence type="ECO:0000256" key="9">
    <source>
        <dbReference type="ARBA" id="ARBA00046140"/>
    </source>
</evidence>
<keyword evidence="4" id="KW-0235">DNA replication</keyword>
<evidence type="ECO:0000256" key="5">
    <source>
        <dbReference type="ARBA" id="ARBA00022844"/>
    </source>
</evidence>
<evidence type="ECO:0000256" key="8">
    <source>
        <dbReference type="ARBA" id="ARBA00033227"/>
    </source>
</evidence>
<dbReference type="GO" id="GO:0030527">
    <property type="term" value="F:structural constituent of chromatin"/>
    <property type="evidence" value="ECO:0007669"/>
    <property type="project" value="InterPro"/>
</dbReference>
<evidence type="ECO:0000256" key="4">
    <source>
        <dbReference type="ARBA" id="ARBA00022705"/>
    </source>
</evidence>
<dbReference type="AlphaFoldDB" id="A0A5J4SQE7"/>
<dbReference type="InterPro" id="IPR000119">
    <property type="entry name" value="Hist_DNA-bd"/>
</dbReference>
<dbReference type="PANTHER" id="PTHR33175">
    <property type="entry name" value="DNA-BINDING PROTEIN HU"/>
    <property type="match status" value="1"/>
</dbReference>
<dbReference type="EMBL" id="SNRY01000076">
    <property type="protein sequence ID" value="KAA6348138.1"/>
    <property type="molecule type" value="Genomic_DNA"/>
</dbReference>
<keyword evidence="6" id="KW-0426">Late protein</keyword>
<evidence type="ECO:0000256" key="6">
    <source>
        <dbReference type="ARBA" id="ARBA00022921"/>
    </source>
</evidence>
<protein>
    <recommendedName>
        <fullName evidence="3">Viral histone-like protein</fullName>
    </recommendedName>
    <alternativeName>
        <fullName evidence="8">DNA-binding protein pA104R</fullName>
    </alternativeName>
    <alternativeName>
        <fullName evidence="7">pA104R</fullName>
    </alternativeName>
</protein>
<proteinExistence type="predicted"/>
<dbReference type="GO" id="GO:0044423">
    <property type="term" value="C:virion component"/>
    <property type="evidence" value="ECO:0007669"/>
    <property type="project" value="UniProtKB-KW"/>
</dbReference>
<sequence>MAVKVHRYLRHKVAADPSSPMVYHLKQVPGASETYTLEDLALNIEKSSSLTVGDVVHSTNALVRELKKVLLQGNRVKIDGFGIFSLTLNATEVETEKECTVKTINKVNIRFRADNELRLINQSRSRTCAENAIQFAVAPIPATAGSTKIRKKTEKHRTPDAIKPQNTPLPPGGRLSPPLYFGEGSGVRQSGVKQQVVMRPKTPKQFSIYRNSRYKRYATLAESNKRVPEYDLPPKFNQKE</sequence>
<dbReference type="InterPro" id="IPR041607">
    <property type="entry name" value="HU-HIG"/>
</dbReference>
<comment type="function">
    <text evidence="9">DNA-binding protein that plays a critical role in nucleoid compaction, genome replication and DNA replication and transcription. Binds to both ssDNA and dsDNA with a binding site covering about 15 nucleotides. Displays DNA-supercoiling activity only when associated with the viral DNA topoisomerase 2.</text>
</comment>